<organism evidence="3 4">
    <name type="scientific">Streptosporangium brasiliense</name>
    <dbReference type="NCBI Taxonomy" id="47480"/>
    <lineage>
        <taxon>Bacteria</taxon>
        <taxon>Bacillati</taxon>
        <taxon>Actinomycetota</taxon>
        <taxon>Actinomycetes</taxon>
        <taxon>Streptosporangiales</taxon>
        <taxon>Streptosporangiaceae</taxon>
        <taxon>Streptosporangium</taxon>
    </lineage>
</organism>
<evidence type="ECO:0000313" key="3">
    <source>
        <dbReference type="EMBL" id="MDP9866237.1"/>
    </source>
</evidence>
<feature type="compositionally biased region" description="Low complexity" evidence="1">
    <location>
        <begin position="102"/>
        <end position="117"/>
    </location>
</feature>
<dbReference type="RefSeq" id="WP_306866614.1">
    <property type="nucleotide sequence ID" value="NZ_JAUSRB010000002.1"/>
</dbReference>
<feature type="region of interest" description="Disordered" evidence="1">
    <location>
        <begin position="1"/>
        <end position="52"/>
    </location>
</feature>
<dbReference type="Proteomes" id="UP001230426">
    <property type="component" value="Unassembled WGS sequence"/>
</dbReference>
<feature type="transmembrane region" description="Helical" evidence="2">
    <location>
        <begin position="62"/>
        <end position="86"/>
    </location>
</feature>
<evidence type="ECO:0000256" key="1">
    <source>
        <dbReference type="SAM" id="MobiDB-lite"/>
    </source>
</evidence>
<feature type="region of interest" description="Disordered" evidence="1">
    <location>
        <begin position="164"/>
        <end position="189"/>
    </location>
</feature>
<keyword evidence="4" id="KW-1185">Reference proteome</keyword>
<reference evidence="3 4" key="1">
    <citation type="submission" date="2023-07" db="EMBL/GenBank/DDBJ databases">
        <title>Sequencing the genomes of 1000 actinobacteria strains.</title>
        <authorList>
            <person name="Klenk H.-P."/>
        </authorList>
    </citation>
    <scope>NUCLEOTIDE SEQUENCE [LARGE SCALE GENOMIC DNA]</scope>
    <source>
        <strain evidence="3 4">DSM 44109</strain>
    </source>
</reference>
<comment type="caution">
    <text evidence="3">The sequence shown here is derived from an EMBL/GenBank/DDBJ whole genome shotgun (WGS) entry which is preliminary data.</text>
</comment>
<keyword evidence="2" id="KW-0472">Membrane</keyword>
<evidence type="ECO:0008006" key="5">
    <source>
        <dbReference type="Google" id="ProtNLM"/>
    </source>
</evidence>
<keyword evidence="2" id="KW-0812">Transmembrane</keyword>
<name>A0ABT9RAG0_9ACTN</name>
<feature type="compositionally biased region" description="Basic and acidic residues" evidence="1">
    <location>
        <begin position="164"/>
        <end position="178"/>
    </location>
</feature>
<feature type="compositionally biased region" description="Low complexity" evidence="1">
    <location>
        <begin position="125"/>
        <end position="147"/>
    </location>
</feature>
<feature type="region of interest" description="Disordered" evidence="1">
    <location>
        <begin position="91"/>
        <end position="147"/>
    </location>
</feature>
<evidence type="ECO:0000313" key="4">
    <source>
        <dbReference type="Proteomes" id="UP001230426"/>
    </source>
</evidence>
<evidence type="ECO:0000256" key="2">
    <source>
        <dbReference type="SAM" id="Phobius"/>
    </source>
</evidence>
<feature type="compositionally biased region" description="Gly residues" evidence="1">
    <location>
        <begin position="1"/>
        <end position="13"/>
    </location>
</feature>
<accession>A0ABT9RAG0</accession>
<dbReference type="EMBL" id="JAUSRB010000002">
    <property type="protein sequence ID" value="MDP9866237.1"/>
    <property type="molecule type" value="Genomic_DNA"/>
</dbReference>
<keyword evidence="2" id="KW-1133">Transmembrane helix</keyword>
<gene>
    <name evidence="3" type="ORF">J2S55_005503</name>
</gene>
<sequence>MLDGLGGTPGTRGTGSVPTYVTAEADTSELPKVTVDDRSRPPATPSRSPIKKSRIGDLPMRVIYRILAVATAVVVAAVAAVVGFTYSGSPDQPGEGASGQIAAPSAATPSPGVSSPAAPSPTAPSPTASPAQASLSPSPTASAAGSQGPSAAVVVALADPRVPELPRDRRLGRLPGKEHKTKRRLQDAKSGVSLARLGKPWKVFGASPFATRQVLPRAKGVPTRAMLVSCPVPIKVQESPKHTALLAARWTLNHHPKGSRIGWTASQPIKDGWLLGYRVTYKVKGKTRLSMAAVAVTEVPGAKPAMVFVTIPDAQRKNWRDINTAISSIRLK</sequence>
<proteinExistence type="predicted"/>
<protein>
    <recommendedName>
        <fullName evidence="5">Fibronectin attachment protein</fullName>
    </recommendedName>
</protein>